<gene>
    <name evidence="1" type="ORF">R7226_22135</name>
</gene>
<sequence length="477" mass="49596">MNFRFAPGAGPAVAASAMLATSQPSATLAGLDILRRGGNAVDAALAAAAVLCVAEPMSTGIGGDAFALVWDGSRVHGLDAGGPAPRTAPRLPVAADGPGSPVVPGAVSGWEQLSRRFGRIGLDACLAPAIDLAERGVAAGYNCARAWRRAHRAPAQLGPAPAVGEVFRQRELAQSLRLIAEHGADGLYRGPVARAIAAASWLEEEDLAAYRARWVEPLSTGYRGAEVVELPAPTQGVAALEGLALLNSLEPTLPNQVRAVGLALEDAFATVRDGADVGALLSPAHLAARLGQPAVLRPELPGGTVYLCCVDDDGMAVSFIQSIFEHFGSGVVAPGTGIVLNNRAACFEIAGEVTPGRRPFHTIIPGMLLEGGRLRAPFGVMGAFIQAQAHVQLISSLLDEGLDPQAALDMPRFRIDRDAVRLEEGLWDRASELADSGYEVILDDDRAGFGGGQLIDLRDGRLLGGSDRRKDGFAAGF</sequence>
<dbReference type="PANTHER" id="PTHR43881">
    <property type="entry name" value="GAMMA-GLUTAMYLTRANSPEPTIDASE (AFU_ORTHOLOGUE AFUA_4G13580)"/>
    <property type="match status" value="1"/>
</dbReference>
<keyword evidence="1" id="KW-0808">Transferase</keyword>
<dbReference type="InterPro" id="IPR029055">
    <property type="entry name" value="Ntn_hydrolases_N"/>
</dbReference>
<evidence type="ECO:0000313" key="2">
    <source>
        <dbReference type="Proteomes" id="UP001284601"/>
    </source>
</evidence>
<dbReference type="RefSeq" id="WP_318599502.1">
    <property type="nucleotide sequence ID" value="NZ_JAWSTH010000073.1"/>
</dbReference>
<keyword evidence="1" id="KW-0012">Acyltransferase</keyword>
<accession>A0ABU4HUS4</accession>
<keyword evidence="2" id="KW-1185">Reference proteome</keyword>
<dbReference type="EC" id="2.3.2.2" evidence="1"/>
<organism evidence="1 2">
    <name type="scientific">Conexibacter stalactiti</name>
    <dbReference type="NCBI Taxonomy" id="1940611"/>
    <lineage>
        <taxon>Bacteria</taxon>
        <taxon>Bacillati</taxon>
        <taxon>Actinomycetota</taxon>
        <taxon>Thermoleophilia</taxon>
        <taxon>Solirubrobacterales</taxon>
        <taxon>Conexibacteraceae</taxon>
        <taxon>Conexibacter</taxon>
    </lineage>
</organism>
<dbReference type="Proteomes" id="UP001284601">
    <property type="component" value="Unassembled WGS sequence"/>
</dbReference>
<dbReference type="InterPro" id="IPR043137">
    <property type="entry name" value="GGT_ssub_C"/>
</dbReference>
<protein>
    <submittedName>
        <fullName evidence="1">Gamma-glutamyltransferase</fullName>
        <ecNumber evidence="1">2.3.2.2</ecNumber>
    </submittedName>
</protein>
<evidence type="ECO:0000313" key="1">
    <source>
        <dbReference type="EMBL" id="MDW5597063.1"/>
    </source>
</evidence>
<comment type="caution">
    <text evidence="1">The sequence shown here is derived from an EMBL/GenBank/DDBJ whole genome shotgun (WGS) entry which is preliminary data.</text>
</comment>
<dbReference type="PRINTS" id="PR01210">
    <property type="entry name" value="GGTRANSPTASE"/>
</dbReference>
<reference evidence="2" key="1">
    <citation type="submission" date="2023-07" db="EMBL/GenBank/DDBJ databases">
        <title>Conexibacter stalactiti sp. nov., isolated from stalactites in a lava cave and emended description of the genus Conexibacter.</title>
        <authorList>
            <person name="Lee S.D."/>
        </authorList>
    </citation>
    <scope>NUCLEOTIDE SEQUENCE [LARGE SCALE GENOMIC DNA]</scope>
    <source>
        <strain evidence="2">KCTC 39840</strain>
    </source>
</reference>
<dbReference type="GO" id="GO:0103068">
    <property type="term" value="F:leukotriene C4 gamma-glutamyl transferase activity"/>
    <property type="evidence" value="ECO:0007669"/>
    <property type="project" value="UniProtKB-EC"/>
</dbReference>
<dbReference type="Gene3D" id="3.60.20.40">
    <property type="match status" value="1"/>
</dbReference>
<dbReference type="InterPro" id="IPR052896">
    <property type="entry name" value="GGT-like_enzyme"/>
</dbReference>
<dbReference type="SUPFAM" id="SSF56235">
    <property type="entry name" value="N-terminal nucleophile aminohydrolases (Ntn hydrolases)"/>
    <property type="match status" value="1"/>
</dbReference>
<dbReference type="Pfam" id="PF01019">
    <property type="entry name" value="G_glu_transpept"/>
    <property type="match status" value="1"/>
</dbReference>
<proteinExistence type="predicted"/>
<dbReference type="PANTHER" id="PTHR43881:SF1">
    <property type="entry name" value="GAMMA-GLUTAMYLTRANSPEPTIDASE (AFU_ORTHOLOGUE AFUA_4G13580)"/>
    <property type="match status" value="1"/>
</dbReference>
<name>A0ABU4HUS4_9ACTN</name>
<dbReference type="EMBL" id="JAWSTH010000073">
    <property type="protein sequence ID" value="MDW5597063.1"/>
    <property type="molecule type" value="Genomic_DNA"/>
</dbReference>